<dbReference type="AlphaFoldDB" id="A0A3P8DRR6"/>
<proteinExistence type="predicted"/>
<dbReference type="InterPro" id="IPR039913">
    <property type="entry name" value="RPAP1/Rba50"/>
</dbReference>
<dbReference type="InterPro" id="IPR013929">
    <property type="entry name" value="RPAP1_C"/>
</dbReference>
<dbReference type="Proteomes" id="UP000270296">
    <property type="component" value="Unassembled WGS sequence"/>
</dbReference>
<accession>A0A3P8DRR6</accession>
<dbReference type="PANTHER" id="PTHR21483:SF18">
    <property type="entry name" value="RNA POLYMERASE II-ASSOCIATED PROTEIN 1"/>
    <property type="match status" value="1"/>
</dbReference>
<dbReference type="EMBL" id="UZAM01020454">
    <property type="protein sequence ID" value="VDP54387.1"/>
    <property type="molecule type" value="Genomic_DNA"/>
</dbReference>
<dbReference type="OrthoDB" id="348201at2759"/>
<gene>
    <name evidence="2" type="ORF">SBAD_LOCUS13138</name>
</gene>
<protein>
    <recommendedName>
        <fullName evidence="1">RPAP1 C-terminal domain-containing protein</fullName>
    </recommendedName>
</protein>
<dbReference type="Pfam" id="PF08620">
    <property type="entry name" value="RPAP1_C"/>
    <property type="match status" value="1"/>
</dbReference>
<feature type="domain" description="RPAP1 C-terminal" evidence="1">
    <location>
        <begin position="7"/>
        <end position="69"/>
    </location>
</feature>
<sequence length="184" mass="20074">MQVSKTARFDFGGHLLSPNSVIPVYQGLHHHGEEPALAGYTTDELMLMCRSENVGQRTIACNTLAKILTLAKLGIYDSCFDMPLIQSLINSSIIPLIRVGLDDHSVSVLISNTILLESLLHSSLDEISCDRVAEWWGGILQPSLTPSVLAENVQVAMDDDALAKVDVVKVRCFHLFVHSASTCS</sequence>
<reference evidence="2 3" key="1">
    <citation type="submission" date="2018-11" db="EMBL/GenBank/DDBJ databases">
        <authorList>
            <consortium name="Pathogen Informatics"/>
        </authorList>
    </citation>
    <scope>NUCLEOTIDE SEQUENCE [LARGE SCALE GENOMIC DNA]</scope>
</reference>
<evidence type="ECO:0000259" key="1">
    <source>
        <dbReference type="Pfam" id="PF08620"/>
    </source>
</evidence>
<evidence type="ECO:0000313" key="2">
    <source>
        <dbReference type="EMBL" id="VDP54387.1"/>
    </source>
</evidence>
<dbReference type="PANTHER" id="PTHR21483">
    <property type="entry name" value="RNA POLYMERASE II-ASSOCIATED PROTEIN 1"/>
    <property type="match status" value="1"/>
</dbReference>
<keyword evidence="3" id="KW-1185">Reference proteome</keyword>
<evidence type="ECO:0000313" key="3">
    <source>
        <dbReference type="Proteomes" id="UP000270296"/>
    </source>
</evidence>
<name>A0A3P8DRR6_9BILA</name>
<dbReference type="GO" id="GO:0006366">
    <property type="term" value="P:transcription by RNA polymerase II"/>
    <property type="evidence" value="ECO:0007669"/>
    <property type="project" value="InterPro"/>
</dbReference>
<organism evidence="2 3">
    <name type="scientific">Soboliphyme baturini</name>
    <dbReference type="NCBI Taxonomy" id="241478"/>
    <lineage>
        <taxon>Eukaryota</taxon>
        <taxon>Metazoa</taxon>
        <taxon>Ecdysozoa</taxon>
        <taxon>Nematoda</taxon>
        <taxon>Enoplea</taxon>
        <taxon>Dorylaimia</taxon>
        <taxon>Dioctophymatida</taxon>
        <taxon>Dioctophymatoidea</taxon>
        <taxon>Soboliphymatidae</taxon>
        <taxon>Soboliphyme</taxon>
    </lineage>
</organism>